<evidence type="ECO:0000313" key="1">
    <source>
        <dbReference type="EMBL" id="KAL2069880.1"/>
    </source>
</evidence>
<dbReference type="Proteomes" id="UP001595075">
    <property type="component" value="Unassembled WGS sequence"/>
</dbReference>
<proteinExistence type="predicted"/>
<dbReference type="EMBL" id="JAZHXI010000007">
    <property type="protein sequence ID" value="KAL2069880.1"/>
    <property type="molecule type" value="Genomic_DNA"/>
</dbReference>
<keyword evidence="2" id="KW-1185">Reference proteome</keyword>
<comment type="caution">
    <text evidence="1">The sequence shown here is derived from an EMBL/GenBank/DDBJ whole genome shotgun (WGS) entry which is preliminary data.</text>
</comment>
<gene>
    <name evidence="1" type="ORF">VTL71DRAFT_14559</name>
</gene>
<organism evidence="1 2">
    <name type="scientific">Oculimacula yallundae</name>
    <dbReference type="NCBI Taxonomy" id="86028"/>
    <lineage>
        <taxon>Eukaryota</taxon>
        <taxon>Fungi</taxon>
        <taxon>Dikarya</taxon>
        <taxon>Ascomycota</taxon>
        <taxon>Pezizomycotina</taxon>
        <taxon>Leotiomycetes</taxon>
        <taxon>Helotiales</taxon>
        <taxon>Ploettnerulaceae</taxon>
        <taxon>Oculimacula</taxon>
    </lineage>
</organism>
<reference evidence="1 2" key="1">
    <citation type="journal article" date="2024" name="Commun. Biol.">
        <title>Comparative genomic analysis of thermophilic fungi reveals convergent evolutionary adaptations and gene losses.</title>
        <authorList>
            <person name="Steindorff A.S."/>
            <person name="Aguilar-Pontes M.V."/>
            <person name="Robinson A.J."/>
            <person name="Andreopoulos B."/>
            <person name="LaButti K."/>
            <person name="Kuo A."/>
            <person name="Mondo S."/>
            <person name="Riley R."/>
            <person name="Otillar R."/>
            <person name="Haridas S."/>
            <person name="Lipzen A."/>
            <person name="Grimwood J."/>
            <person name="Schmutz J."/>
            <person name="Clum A."/>
            <person name="Reid I.D."/>
            <person name="Moisan M.C."/>
            <person name="Butler G."/>
            <person name="Nguyen T.T.M."/>
            <person name="Dewar K."/>
            <person name="Conant G."/>
            <person name="Drula E."/>
            <person name="Henrissat B."/>
            <person name="Hansel C."/>
            <person name="Singer S."/>
            <person name="Hutchinson M.I."/>
            <person name="de Vries R.P."/>
            <person name="Natvig D.O."/>
            <person name="Powell A.J."/>
            <person name="Tsang A."/>
            <person name="Grigoriev I.V."/>
        </authorList>
    </citation>
    <scope>NUCLEOTIDE SEQUENCE [LARGE SCALE GENOMIC DNA]</scope>
    <source>
        <strain evidence="1 2">CBS 494.80</strain>
    </source>
</reference>
<protein>
    <submittedName>
        <fullName evidence="1">Uncharacterized protein</fullName>
    </submittedName>
</protein>
<sequence>MTAKMASSSYVNKSRITKNVHKNVMRNIRNSVMEIKEKEKEKREAWKLFPACGHLVLAAEPTSEFLSPVHRTLEVLLDGGDEVCACCNDTCTSPLTLRGQLAIGIALRKDEFDVFSNESLSDRARVAAVHNVVHQSLDNSYIEGIIDGAMAKPLYSLIYENHFQNEYGSWSARKSEMARTSKMATEMELRPSHMEELDYLLRKTQDERDCAFSFVQGKLVGQRWAELQGRAMTSAELGPDLPPELQMSDLDRRCTVLPVSPRRFRKGSSKEQQKMQHLIEMVLLAKRVRAEDDQVPLPAPAVLEPQKFRVKDMLPWDNEMLEAVKV</sequence>
<accession>A0ABR4CJF0</accession>
<evidence type="ECO:0000313" key="2">
    <source>
        <dbReference type="Proteomes" id="UP001595075"/>
    </source>
</evidence>
<name>A0ABR4CJF0_9HELO</name>